<dbReference type="Proteomes" id="UP000184310">
    <property type="component" value="Unassembled WGS sequence"/>
</dbReference>
<reference evidence="2 3" key="1">
    <citation type="submission" date="2016-11" db="EMBL/GenBank/DDBJ databases">
        <authorList>
            <person name="Jaros S."/>
            <person name="Januszkiewicz K."/>
            <person name="Wedrychowicz H."/>
        </authorList>
    </citation>
    <scope>NUCLEOTIDE SEQUENCE [LARGE SCALE GENOMIC DNA]</scope>
    <source>
        <strain evidence="2 3">DSM 21758</strain>
    </source>
</reference>
<proteinExistence type="predicted"/>
<dbReference type="EMBL" id="FQZB01000041">
    <property type="protein sequence ID" value="SHK85974.1"/>
    <property type="molecule type" value="Genomic_DNA"/>
</dbReference>
<dbReference type="InterPro" id="IPR003781">
    <property type="entry name" value="CoA-bd"/>
</dbReference>
<dbReference type="RefSeq" id="WP_143152560.1">
    <property type="nucleotide sequence ID" value="NZ_FQZB01000041.1"/>
</dbReference>
<evidence type="ECO:0000313" key="3">
    <source>
        <dbReference type="Proteomes" id="UP000184310"/>
    </source>
</evidence>
<protein>
    <submittedName>
        <fullName evidence="2">Predicted CoA-binding protein</fullName>
    </submittedName>
</protein>
<keyword evidence="3" id="KW-1185">Reference proteome</keyword>
<evidence type="ECO:0000313" key="2">
    <source>
        <dbReference type="EMBL" id="SHK85974.1"/>
    </source>
</evidence>
<feature type="domain" description="CoA-binding" evidence="1">
    <location>
        <begin position="13"/>
        <end position="122"/>
    </location>
</feature>
<dbReference type="PANTHER" id="PTHR33303:SF2">
    <property type="entry name" value="COA-BINDING DOMAIN-CONTAINING PROTEIN"/>
    <property type="match status" value="1"/>
</dbReference>
<evidence type="ECO:0000259" key="1">
    <source>
        <dbReference type="Pfam" id="PF13380"/>
    </source>
</evidence>
<accession>A0A1M6VX11</accession>
<dbReference type="PANTHER" id="PTHR33303">
    <property type="entry name" value="CYTOPLASMIC PROTEIN-RELATED"/>
    <property type="match status" value="1"/>
</dbReference>
<dbReference type="AlphaFoldDB" id="A0A1M6VX11"/>
<dbReference type="InterPro" id="IPR036291">
    <property type="entry name" value="NAD(P)-bd_dom_sf"/>
</dbReference>
<gene>
    <name evidence="2" type="ORF">SAMN02745163_04581</name>
</gene>
<sequence>MRELKAQELMRYKNWVVVGDVLNKDKYAYKILARFINSGYNVIGVNPRSDENSVAKNLTTVNFDIDVIDLCINPMFGIEIVKEAKKLGIDKILIQPGAESKEILDYCKNNGITAIEDCALIALSRL</sequence>
<organism evidence="2 3">
    <name type="scientific">Clostridium cavendishii DSM 21758</name>
    <dbReference type="NCBI Taxonomy" id="1121302"/>
    <lineage>
        <taxon>Bacteria</taxon>
        <taxon>Bacillati</taxon>
        <taxon>Bacillota</taxon>
        <taxon>Clostridia</taxon>
        <taxon>Eubacteriales</taxon>
        <taxon>Clostridiaceae</taxon>
        <taxon>Clostridium</taxon>
    </lineage>
</organism>
<name>A0A1M6VX11_9CLOT</name>
<dbReference type="Pfam" id="PF13380">
    <property type="entry name" value="CoA_binding_2"/>
    <property type="match status" value="1"/>
</dbReference>
<dbReference type="Gene3D" id="3.40.50.720">
    <property type="entry name" value="NAD(P)-binding Rossmann-like Domain"/>
    <property type="match status" value="1"/>
</dbReference>
<dbReference type="SUPFAM" id="SSF51735">
    <property type="entry name" value="NAD(P)-binding Rossmann-fold domains"/>
    <property type="match status" value="1"/>
</dbReference>
<dbReference type="STRING" id="1121302.SAMN02745163_04581"/>
<dbReference type="OrthoDB" id="9804695at2"/>